<reference evidence="2 3" key="1">
    <citation type="submission" date="2019-04" db="EMBL/GenBank/DDBJ databases">
        <title>Azoarcus rhizosphaerae sp. nov. isolated from rhizosphere of Ficus religiosa.</title>
        <authorList>
            <person name="Lin S.-Y."/>
            <person name="Hameed A."/>
            <person name="Hsu Y.-H."/>
            <person name="Young C.-C."/>
        </authorList>
    </citation>
    <scope>NUCLEOTIDE SEQUENCE [LARGE SCALE GENOMIC DNA]</scope>
    <source>
        <strain evidence="2 3">CC-YHH848</strain>
    </source>
</reference>
<comment type="caution">
    <text evidence="2">The sequence shown here is derived from an EMBL/GenBank/DDBJ whole genome shotgun (WGS) entry which is preliminary data.</text>
</comment>
<keyword evidence="1" id="KW-0472">Membrane</keyword>
<name>A0A4S4AB76_9RHOO</name>
<dbReference type="AlphaFoldDB" id="A0A4S4AB76"/>
<dbReference type="RefSeq" id="WP_136386706.1">
    <property type="nucleotide sequence ID" value="NZ_SSOD01000021.1"/>
</dbReference>
<feature type="transmembrane region" description="Helical" evidence="1">
    <location>
        <begin position="6"/>
        <end position="24"/>
    </location>
</feature>
<dbReference type="Proteomes" id="UP000307956">
    <property type="component" value="Unassembled WGS sequence"/>
</dbReference>
<evidence type="ECO:0000256" key="1">
    <source>
        <dbReference type="SAM" id="Phobius"/>
    </source>
</evidence>
<gene>
    <name evidence="2" type="ORF">E6O51_19570</name>
</gene>
<evidence type="ECO:0000313" key="2">
    <source>
        <dbReference type="EMBL" id="THF56199.1"/>
    </source>
</evidence>
<keyword evidence="3" id="KW-1185">Reference proteome</keyword>
<dbReference type="InterPro" id="IPR021313">
    <property type="entry name" value="DUF2909"/>
</dbReference>
<dbReference type="EMBL" id="SSOD01000021">
    <property type="protein sequence ID" value="THF56199.1"/>
    <property type="molecule type" value="Genomic_DNA"/>
</dbReference>
<dbReference type="Pfam" id="PF11137">
    <property type="entry name" value="DUF2909"/>
    <property type="match status" value="1"/>
</dbReference>
<proteinExistence type="predicted"/>
<organism evidence="2 3">
    <name type="scientific">Pseudothauera rhizosphaerae</name>
    <dbReference type="NCBI Taxonomy" id="2565932"/>
    <lineage>
        <taxon>Bacteria</taxon>
        <taxon>Pseudomonadati</taxon>
        <taxon>Pseudomonadota</taxon>
        <taxon>Betaproteobacteria</taxon>
        <taxon>Rhodocyclales</taxon>
        <taxon>Zoogloeaceae</taxon>
        <taxon>Pseudothauera</taxon>
    </lineage>
</organism>
<sequence length="63" mass="6684">MRILVVLFLVAIVASLLSALGFLLRDKGGVRTARALALRVGLSIALFALLMLGYASGLITDRL</sequence>
<dbReference type="OrthoDB" id="8687573at2"/>
<dbReference type="NCBIfam" id="NF033233">
    <property type="entry name" value="twin_helix"/>
    <property type="match status" value="1"/>
</dbReference>
<keyword evidence="1" id="KW-1133">Transmembrane helix</keyword>
<keyword evidence="1 2" id="KW-0812">Transmembrane</keyword>
<evidence type="ECO:0000313" key="3">
    <source>
        <dbReference type="Proteomes" id="UP000307956"/>
    </source>
</evidence>
<protein>
    <submittedName>
        <fullName evidence="2">Twin transmembrane helix small protein</fullName>
    </submittedName>
</protein>
<feature type="transmembrane region" description="Helical" evidence="1">
    <location>
        <begin position="36"/>
        <end position="59"/>
    </location>
</feature>
<accession>A0A4S4AB76</accession>